<keyword evidence="8" id="KW-1185">Reference proteome</keyword>
<dbReference type="SMART" id="SM00268">
    <property type="entry name" value="ACTIN"/>
    <property type="match status" value="1"/>
</dbReference>
<dbReference type="EMBL" id="JAQQPM010000002">
    <property type="protein sequence ID" value="KAK2068521.1"/>
    <property type="molecule type" value="Genomic_DNA"/>
</dbReference>
<dbReference type="SUPFAM" id="SSF53067">
    <property type="entry name" value="Actin-like ATPase domain"/>
    <property type="match status" value="2"/>
</dbReference>
<gene>
    <name evidence="7" type="ORF">P8C59_003155</name>
</gene>
<keyword evidence="2" id="KW-0963">Cytoplasm</keyword>
<proteinExistence type="inferred from homology"/>
<dbReference type="Gene3D" id="3.30.420.40">
    <property type="match status" value="2"/>
</dbReference>
<keyword evidence="5" id="KW-0206">Cytoskeleton</keyword>
<dbReference type="PANTHER" id="PTHR11937">
    <property type="entry name" value="ACTIN"/>
    <property type="match status" value="1"/>
</dbReference>
<protein>
    <recommendedName>
        <fullName evidence="9">Actin-like protein</fullName>
    </recommendedName>
</protein>
<evidence type="ECO:0000256" key="4">
    <source>
        <dbReference type="ARBA" id="ARBA00022840"/>
    </source>
</evidence>
<comment type="subcellular location">
    <subcellularLocation>
        <location evidence="1">Cytoplasm</location>
        <location evidence="1">Cytoskeleton</location>
    </subcellularLocation>
</comment>
<dbReference type="Proteomes" id="UP001217918">
    <property type="component" value="Unassembled WGS sequence"/>
</dbReference>
<dbReference type="PRINTS" id="PR00190">
    <property type="entry name" value="ACTIN"/>
</dbReference>
<evidence type="ECO:0000313" key="7">
    <source>
        <dbReference type="EMBL" id="KAK2068521.1"/>
    </source>
</evidence>
<dbReference type="GO" id="GO:0005856">
    <property type="term" value="C:cytoskeleton"/>
    <property type="evidence" value="ECO:0007669"/>
    <property type="project" value="UniProtKB-SubCell"/>
</dbReference>
<dbReference type="FunFam" id="3.90.640.10:FF:000015">
    <property type="entry name" value="Actin-like protein"/>
    <property type="match status" value="1"/>
</dbReference>
<dbReference type="InterPro" id="IPR020902">
    <property type="entry name" value="Actin/actin-like_CS"/>
</dbReference>
<evidence type="ECO:0000256" key="3">
    <source>
        <dbReference type="ARBA" id="ARBA00022741"/>
    </source>
</evidence>
<dbReference type="PROSITE" id="PS01132">
    <property type="entry name" value="ACTINS_ACT_LIKE"/>
    <property type="match status" value="1"/>
</dbReference>
<keyword evidence="3" id="KW-0547">Nucleotide-binding</keyword>
<dbReference type="InterPro" id="IPR043129">
    <property type="entry name" value="ATPase_NBD"/>
</dbReference>
<evidence type="ECO:0000256" key="5">
    <source>
        <dbReference type="ARBA" id="ARBA00023212"/>
    </source>
</evidence>
<dbReference type="Pfam" id="PF00022">
    <property type="entry name" value="Actin"/>
    <property type="match status" value="1"/>
</dbReference>
<keyword evidence="4" id="KW-0067">ATP-binding</keyword>
<organism evidence="7 8">
    <name type="scientific">Phyllachora maydis</name>
    <dbReference type="NCBI Taxonomy" id="1825666"/>
    <lineage>
        <taxon>Eukaryota</taxon>
        <taxon>Fungi</taxon>
        <taxon>Dikarya</taxon>
        <taxon>Ascomycota</taxon>
        <taxon>Pezizomycotina</taxon>
        <taxon>Sordariomycetes</taxon>
        <taxon>Sordariomycetidae</taxon>
        <taxon>Phyllachorales</taxon>
        <taxon>Phyllachoraceae</taxon>
        <taxon>Phyllachora</taxon>
    </lineage>
</organism>
<dbReference type="GO" id="GO:0005524">
    <property type="term" value="F:ATP binding"/>
    <property type="evidence" value="ECO:0007669"/>
    <property type="project" value="UniProtKB-KW"/>
</dbReference>
<dbReference type="Gene3D" id="3.90.640.10">
    <property type="entry name" value="Actin, Chain A, domain 4"/>
    <property type="match status" value="1"/>
</dbReference>
<sequence length="383" mass="42758">MAGIPETLHNAPIVLDNGSGTIRAGFAGDDIPKCIFPSFVGRPKHLRVLAGALEGEVFIGNKAASDLRGLLKIRYPLEHGIVTDWDDMEKIWGYVYDDGLKTLSEEHPVLLTEPPLNPRRNRDMAAQILFETFNAPALHTSIQAVLSLYASGRTTGVVLDSGDGVSHSVPVFQGFTVPNSIRRIDVAGRDVTEYLQTLLRKTGFAFHTSAEKEIVRNIKETVAYVAADPRKEEKEWLSAKMDQSRVAEYLLPDGNKMKIGPERFRAPEILFDPEIIGLEYQGVHQIVVDSINKTDMDLRKELYQNIVLSGGSTLTKGFGDRFLIEVKKLAVKDTRIKIFAPPERMYSTWIGGSILAGLSTFRKLWVSVDDWHENPDIIHTKFT</sequence>
<accession>A0AAD9MD15</accession>
<evidence type="ECO:0000256" key="6">
    <source>
        <dbReference type="ARBA" id="ARBA00038483"/>
    </source>
</evidence>
<reference evidence="7" key="1">
    <citation type="journal article" date="2023" name="Mol. Plant Microbe Interact.">
        <title>Elucidating the Obligate Nature and Biological Capacity of an Invasive Fungal Corn Pathogen.</title>
        <authorList>
            <person name="MacCready J.S."/>
            <person name="Roggenkamp E.M."/>
            <person name="Gdanetz K."/>
            <person name="Chilvers M.I."/>
        </authorList>
    </citation>
    <scope>NUCLEOTIDE SEQUENCE</scope>
    <source>
        <strain evidence="7">PM02</strain>
    </source>
</reference>
<dbReference type="FunFam" id="3.30.420.40:FF:000018">
    <property type="entry name" value="Actin-like protein (Centractin)"/>
    <property type="match status" value="1"/>
</dbReference>
<evidence type="ECO:0000256" key="1">
    <source>
        <dbReference type="ARBA" id="ARBA00004245"/>
    </source>
</evidence>
<evidence type="ECO:0000256" key="2">
    <source>
        <dbReference type="ARBA" id="ARBA00022490"/>
    </source>
</evidence>
<evidence type="ECO:0008006" key="9">
    <source>
        <dbReference type="Google" id="ProtNLM"/>
    </source>
</evidence>
<dbReference type="CDD" id="cd10216">
    <property type="entry name" value="ASKHA_NBD_Arp1"/>
    <property type="match status" value="1"/>
</dbReference>
<dbReference type="InterPro" id="IPR004000">
    <property type="entry name" value="Actin"/>
</dbReference>
<dbReference type="AlphaFoldDB" id="A0AAD9MD15"/>
<comment type="similarity">
    <text evidence="6">Belongs to the actin family. ARP1 subfamily.</text>
</comment>
<name>A0AAD9MD15_9PEZI</name>
<comment type="caution">
    <text evidence="7">The sequence shown here is derived from an EMBL/GenBank/DDBJ whole genome shotgun (WGS) entry which is preliminary data.</text>
</comment>
<evidence type="ECO:0000313" key="8">
    <source>
        <dbReference type="Proteomes" id="UP001217918"/>
    </source>
</evidence>